<feature type="signal peptide" evidence="5">
    <location>
        <begin position="1"/>
        <end position="27"/>
    </location>
</feature>
<evidence type="ECO:0000313" key="7">
    <source>
        <dbReference type="EMBL" id="ORM74131.1"/>
    </source>
</evidence>
<dbReference type="InterPro" id="IPR051058">
    <property type="entry name" value="GDSL_Est/Lipase"/>
</dbReference>
<dbReference type="SUPFAM" id="SSF52266">
    <property type="entry name" value="SGNH hydrolase"/>
    <property type="match status" value="1"/>
</dbReference>
<organism evidence="7 8">
    <name type="scientific">Pantoea wallisii</name>
    <dbReference type="NCBI Taxonomy" id="1076551"/>
    <lineage>
        <taxon>Bacteria</taxon>
        <taxon>Pseudomonadati</taxon>
        <taxon>Pseudomonadota</taxon>
        <taxon>Gammaproteobacteria</taxon>
        <taxon>Enterobacterales</taxon>
        <taxon>Erwiniaceae</taxon>
        <taxon>Pantoea</taxon>
    </lineage>
</organism>
<dbReference type="PROSITE" id="PS51208">
    <property type="entry name" value="AUTOTRANSPORTER"/>
    <property type="match status" value="1"/>
</dbReference>
<dbReference type="Pfam" id="PF00657">
    <property type="entry name" value="Lipase_GDSL"/>
    <property type="match status" value="1"/>
</dbReference>
<dbReference type="Gene3D" id="2.40.128.130">
    <property type="entry name" value="Autotransporter beta-domain"/>
    <property type="match status" value="1"/>
</dbReference>
<dbReference type="SMART" id="SM00869">
    <property type="entry name" value="Autotransporter"/>
    <property type="match status" value="1"/>
</dbReference>
<dbReference type="InterPro" id="IPR036709">
    <property type="entry name" value="Autotransporte_beta_dom_sf"/>
</dbReference>
<dbReference type="InterPro" id="IPR005546">
    <property type="entry name" value="Autotransporte_beta"/>
</dbReference>
<comment type="caution">
    <text evidence="7">The sequence shown here is derived from an EMBL/GenBank/DDBJ whole genome shotgun (WGS) entry which is preliminary data.</text>
</comment>
<gene>
    <name evidence="7" type="ORF">HA48_06015</name>
</gene>
<dbReference type="AlphaFoldDB" id="A0A1X1DCA6"/>
<dbReference type="RefSeq" id="WP_128600237.1">
    <property type="nucleotide sequence ID" value="NZ_MLFS01000011.1"/>
</dbReference>
<dbReference type="STRING" id="1076551.HA48_06015"/>
<dbReference type="EMBL" id="MLFS01000011">
    <property type="protein sequence ID" value="ORM74131.1"/>
    <property type="molecule type" value="Genomic_DNA"/>
</dbReference>
<feature type="active site" evidence="4">
    <location>
        <position position="327"/>
    </location>
</feature>
<dbReference type="PIRSF" id="PIRSF037375">
    <property type="entry name" value="Autotrns_EstA"/>
    <property type="match status" value="1"/>
</dbReference>
<dbReference type="Gene3D" id="3.40.50.1110">
    <property type="entry name" value="SGNH hydrolase"/>
    <property type="match status" value="1"/>
</dbReference>
<evidence type="ECO:0000256" key="4">
    <source>
        <dbReference type="PIRSR" id="PIRSR037375-1"/>
    </source>
</evidence>
<evidence type="ECO:0000256" key="5">
    <source>
        <dbReference type="SAM" id="SignalP"/>
    </source>
</evidence>
<dbReference type="SUPFAM" id="SSF103515">
    <property type="entry name" value="Autotransporter"/>
    <property type="match status" value="1"/>
</dbReference>
<dbReference type="InterPro" id="IPR017186">
    <property type="entry name" value="Lipase_autotranspt_EstA"/>
</dbReference>
<evidence type="ECO:0000256" key="3">
    <source>
        <dbReference type="ARBA" id="ARBA00022801"/>
    </source>
</evidence>
<feature type="domain" description="Autotransporter" evidence="6">
    <location>
        <begin position="383"/>
        <end position="659"/>
    </location>
</feature>
<accession>A0A1X1DCA6</accession>
<name>A0A1X1DCA6_9GAMM</name>
<dbReference type="PANTHER" id="PTHR45648">
    <property type="entry name" value="GDSL LIPASE/ACYLHYDROLASE FAMILY PROTEIN (AFU_ORTHOLOGUE AFUA_4G14700)"/>
    <property type="match status" value="1"/>
</dbReference>
<evidence type="ECO:0000259" key="6">
    <source>
        <dbReference type="PROSITE" id="PS51208"/>
    </source>
</evidence>
<dbReference type="OrthoDB" id="5292073at2"/>
<protein>
    <submittedName>
        <fullName evidence="7">Autotransporter outer membrane beta-barrel domain-containing protein</fullName>
    </submittedName>
</protein>
<feature type="active site" evidence="4">
    <location>
        <position position="330"/>
    </location>
</feature>
<sequence length="659" mass="69775">MNQPNRALTAVALVSLTSFCLPITARAWDSLTVFGDSLSDGGNVGRYTWDGAQHPLYDEILAAHLGQNLQASSQGGSNYAQGGGVTLPQIDPDLNTQDQLAAWLQSNGGRADSNGLYIHWVGANDIAAAVTNPLTARESIRTSATAAVSQVKTLLDAGAGTVIVPNVPQLGSTPFMVQAVLSVLGPAAQSALVAAFASLDTTATPDLATRQQAVQQAFDQAAGQISSIPAVREALAQQLFSAWQVLSEQVTALSEGYNQQEEAGLVALNGNIVRADIAGLFNEVIADPQRYGLSNTIGMACPVGTSAAECTSSMPGFTTAQAYLFADRLHPSPAVHAMIADYIQSILDAPAQVGALARAPLMLSRGMQTTLEGHLQQQRQQPGRAGQVSVFGGYAGQHVDYQGDSLYNGDATSANLTLGVGYQLTDNWQAGVLFANSDQRQTPSSRYDYKLRGNLLALYSQLTLGDQGWINTDLHYADLDFDSIERKITIGPATRVEQGSTSGKLLGLKVQTGWDIPLGTHLSTGPVASYALDYVRVGGYSENGDSSTSMRFSDQTLHSQIGVLGWRIDTKQWPVNPWAQVSYNHQFGDSDNSLRGGLKSTQTSFARTVTAGDKNWLDMSVGASVPLGQTVNAFAGVSAVGGNSEYHQVSWNVGINALF</sequence>
<feature type="active site" description="Nucleophile" evidence="4">
    <location>
        <position position="37"/>
    </location>
</feature>
<dbReference type="Proteomes" id="UP000193104">
    <property type="component" value="Unassembled WGS sequence"/>
</dbReference>
<keyword evidence="8" id="KW-1185">Reference proteome</keyword>
<comment type="similarity">
    <text evidence="1">Belongs to the 'GDSL' lipolytic enzyme family.</text>
</comment>
<reference evidence="7 8" key="1">
    <citation type="journal article" date="2017" name="Antonie Van Leeuwenhoek">
        <title>Phylogenomic resolution of the bacterial genus Pantoea and its relationship with Erwinia and Tatumella.</title>
        <authorList>
            <person name="Palmer M."/>
            <person name="Steenkamp E.T."/>
            <person name="Coetzee M.P."/>
            <person name="Chan W.Y."/>
            <person name="van Zyl E."/>
            <person name="De Maayer P."/>
            <person name="Coutinho T.A."/>
            <person name="Blom J."/>
            <person name="Smits T.H."/>
            <person name="Duffy B."/>
            <person name="Venter S.N."/>
        </authorList>
    </citation>
    <scope>NUCLEOTIDE SEQUENCE [LARGE SCALE GENOMIC DNA]</scope>
    <source>
        <strain evidence="7 8">LMG 26277</strain>
    </source>
</reference>
<evidence type="ECO:0000256" key="2">
    <source>
        <dbReference type="ARBA" id="ARBA00022729"/>
    </source>
</evidence>
<keyword evidence="3" id="KW-0378">Hydrolase</keyword>
<dbReference type="InterPro" id="IPR001087">
    <property type="entry name" value="GDSL"/>
</dbReference>
<evidence type="ECO:0000256" key="1">
    <source>
        <dbReference type="ARBA" id="ARBA00008668"/>
    </source>
</evidence>
<dbReference type="PANTHER" id="PTHR45648:SF22">
    <property type="entry name" value="GDSL LIPASE_ACYLHYDROLASE FAMILY PROTEIN (AFU_ORTHOLOGUE AFUA_4G14700)"/>
    <property type="match status" value="1"/>
</dbReference>
<dbReference type="CDD" id="cd01847">
    <property type="entry name" value="Triacylglycerol_lipase_like"/>
    <property type="match status" value="1"/>
</dbReference>
<dbReference type="InterPro" id="IPR036514">
    <property type="entry name" value="SGNH_hydro_sf"/>
</dbReference>
<feature type="chain" id="PRO_5013027136" evidence="5">
    <location>
        <begin position="28"/>
        <end position="659"/>
    </location>
</feature>
<dbReference type="Pfam" id="PF03797">
    <property type="entry name" value="Autotransporter"/>
    <property type="match status" value="1"/>
</dbReference>
<dbReference type="GO" id="GO:0016788">
    <property type="term" value="F:hydrolase activity, acting on ester bonds"/>
    <property type="evidence" value="ECO:0007669"/>
    <property type="project" value="InterPro"/>
</dbReference>
<evidence type="ECO:0000313" key="8">
    <source>
        <dbReference type="Proteomes" id="UP000193104"/>
    </source>
</evidence>
<keyword evidence="2 5" id="KW-0732">Signal</keyword>
<proteinExistence type="inferred from homology"/>